<protein>
    <submittedName>
        <fullName evidence="4">Uncharacterized protein</fullName>
    </submittedName>
</protein>
<proteinExistence type="predicted"/>
<dbReference type="Proteomes" id="UP001295684">
    <property type="component" value="Unassembled WGS sequence"/>
</dbReference>
<dbReference type="EMBL" id="CAMPGE010018524">
    <property type="protein sequence ID" value="CAI2376933.1"/>
    <property type="molecule type" value="Genomic_DNA"/>
</dbReference>
<evidence type="ECO:0000256" key="2">
    <source>
        <dbReference type="SAM" id="Phobius"/>
    </source>
</evidence>
<evidence type="ECO:0000313" key="5">
    <source>
        <dbReference type="Proteomes" id="UP001295684"/>
    </source>
</evidence>
<gene>
    <name evidence="4" type="ORF">ECRASSUSDP1_LOCUS18310</name>
</gene>
<name>A0AAD1XPX4_EUPCR</name>
<feature type="transmembrane region" description="Helical" evidence="2">
    <location>
        <begin position="118"/>
        <end position="139"/>
    </location>
</feature>
<keyword evidence="2" id="KW-1133">Transmembrane helix</keyword>
<evidence type="ECO:0000256" key="1">
    <source>
        <dbReference type="SAM" id="MobiDB-lite"/>
    </source>
</evidence>
<keyword evidence="2" id="KW-0472">Membrane</keyword>
<evidence type="ECO:0000256" key="3">
    <source>
        <dbReference type="SAM" id="SignalP"/>
    </source>
</evidence>
<keyword evidence="2" id="KW-0812">Transmembrane</keyword>
<sequence>MKKIGPILIILVIILVSVACKSHFTTEDDIKYDEFGKANKIKLKRLNTNQSSNGTEEFGQDPKRDRISPRETPQQEDLALAEEEDLEYDIETSPIPKALKKEGSKINVMMSNKKEPHFLRNAALLLASIFLMIIGLTFYSMRVGPKKDEEYEQFIEMQKFKSSKVRQRPESMIGAYIRKHKNIESLSPTVNIQQSTHLG</sequence>
<feature type="region of interest" description="Disordered" evidence="1">
    <location>
        <begin position="49"/>
        <end position="77"/>
    </location>
</feature>
<feature type="signal peptide" evidence="3">
    <location>
        <begin position="1"/>
        <end position="20"/>
    </location>
</feature>
<dbReference type="AlphaFoldDB" id="A0AAD1XPX4"/>
<keyword evidence="3" id="KW-0732">Signal</keyword>
<dbReference type="PROSITE" id="PS51257">
    <property type="entry name" value="PROKAR_LIPOPROTEIN"/>
    <property type="match status" value="1"/>
</dbReference>
<evidence type="ECO:0000313" key="4">
    <source>
        <dbReference type="EMBL" id="CAI2376933.1"/>
    </source>
</evidence>
<feature type="chain" id="PRO_5042059629" evidence="3">
    <location>
        <begin position="21"/>
        <end position="199"/>
    </location>
</feature>
<keyword evidence="5" id="KW-1185">Reference proteome</keyword>
<feature type="compositionally biased region" description="Basic and acidic residues" evidence="1">
    <location>
        <begin position="60"/>
        <end position="69"/>
    </location>
</feature>
<reference evidence="4" key="1">
    <citation type="submission" date="2023-07" db="EMBL/GenBank/DDBJ databases">
        <authorList>
            <consortium name="AG Swart"/>
            <person name="Singh M."/>
            <person name="Singh A."/>
            <person name="Seah K."/>
            <person name="Emmerich C."/>
        </authorList>
    </citation>
    <scope>NUCLEOTIDE SEQUENCE</scope>
    <source>
        <strain evidence="4">DP1</strain>
    </source>
</reference>
<comment type="caution">
    <text evidence="4">The sequence shown here is derived from an EMBL/GenBank/DDBJ whole genome shotgun (WGS) entry which is preliminary data.</text>
</comment>
<organism evidence="4 5">
    <name type="scientific">Euplotes crassus</name>
    <dbReference type="NCBI Taxonomy" id="5936"/>
    <lineage>
        <taxon>Eukaryota</taxon>
        <taxon>Sar</taxon>
        <taxon>Alveolata</taxon>
        <taxon>Ciliophora</taxon>
        <taxon>Intramacronucleata</taxon>
        <taxon>Spirotrichea</taxon>
        <taxon>Hypotrichia</taxon>
        <taxon>Euplotida</taxon>
        <taxon>Euplotidae</taxon>
        <taxon>Moneuplotes</taxon>
    </lineage>
</organism>
<accession>A0AAD1XPX4</accession>